<keyword evidence="2" id="KW-1185">Reference proteome</keyword>
<accession>A0A839RNW5</accession>
<dbReference type="PANTHER" id="PTHR34724">
    <property type="entry name" value="OS12G0596101 PROTEIN"/>
    <property type="match status" value="1"/>
</dbReference>
<protein>
    <submittedName>
        <fullName evidence="1">Uncharacterized protein</fullName>
    </submittedName>
</protein>
<name>A0A839RNW5_9ACTN</name>
<dbReference type="PANTHER" id="PTHR34724:SF2">
    <property type="entry name" value="OS12G0596101 PROTEIN"/>
    <property type="match status" value="1"/>
</dbReference>
<gene>
    <name evidence="1" type="ORF">FHU29_002649</name>
</gene>
<dbReference type="Proteomes" id="UP000567922">
    <property type="component" value="Unassembled WGS sequence"/>
</dbReference>
<organism evidence="1 2">
    <name type="scientific">Hoyosella altamirensis</name>
    <dbReference type="NCBI Taxonomy" id="616997"/>
    <lineage>
        <taxon>Bacteria</taxon>
        <taxon>Bacillati</taxon>
        <taxon>Actinomycetota</taxon>
        <taxon>Actinomycetes</taxon>
        <taxon>Mycobacteriales</taxon>
        <taxon>Hoyosellaceae</taxon>
        <taxon>Hoyosella</taxon>
    </lineage>
</organism>
<comment type="caution">
    <text evidence="1">The sequence shown here is derived from an EMBL/GenBank/DDBJ whole genome shotgun (WGS) entry which is preliminary data.</text>
</comment>
<dbReference type="RefSeq" id="WP_074390835.1">
    <property type="nucleotide sequence ID" value="NZ_BDDI01000006.1"/>
</dbReference>
<dbReference type="AlphaFoldDB" id="A0A839RNW5"/>
<dbReference type="OrthoDB" id="4377282at2"/>
<proteinExistence type="predicted"/>
<evidence type="ECO:0000313" key="2">
    <source>
        <dbReference type="Proteomes" id="UP000567922"/>
    </source>
</evidence>
<sequence length="60" mass="6678">MCYPVQCGECGKTTWSGCGMHVDQVMRDVPAAQRCDGHRVTRKAPLPEQGSFLSRLLGRR</sequence>
<dbReference type="EMBL" id="JACHWS010000002">
    <property type="protein sequence ID" value="MBB3038200.1"/>
    <property type="molecule type" value="Genomic_DNA"/>
</dbReference>
<reference evidence="1 2" key="1">
    <citation type="submission" date="2020-08" db="EMBL/GenBank/DDBJ databases">
        <title>Sequencing the genomes of 1000 actinobacteria strains.</title>
        <authorList>
            <person name="Klenk H.-P."/>
        </authorList>
    </citation>
    <scope>NUCLEOTIDE SEQUENCE [LARGE SCALE GENOMIC DNA]</scope>
    <source>
        <strain evidence="1 2">DSM 45258</strain>
    </source>
</reference>
<evidence type="ECO:0000313" key="1">
    <source>
        <dbReference type="EMBL" id="MBB3038200.1"/>
    </source>
</evidence>